<feature type="compositionally biased region" description="Basic and acidic residues" evidence="1">
    <location>
        <begin position="421"/>
        <end position="435"/>
    </location>
</feature>
<dbReference type="InterPro" id="IPR042935">
    <property type="entry name" value="Tad1"/>
</dbReference>
<dbReference type="EMBL" id="SPOF01000032">
    <property type="protein sequence ID" value="TIB10286.1"/>
    <property type="molecule type" value="Genomic_DNA"/>
</dbReference>
<dbReference type="Proteomes" id="UP000306954">
    <property type="component" value="Unassembled WGS sequence"/>
</dbReference>
<dbReference type="SMART" id="SM00552">
    <property type="entry name" value="ADEAMc"/>
    <property type="match status" value="1"/>
</dbReference>
<gene>
    <name evidence="3" type="ORF">E3P90_02915</name>
</gene>
<name>A0A4T0H5B6_WALIC</name>
<evidence type="ECO:0000256" key="1">
    <source>
        <dbReference type="SAM" id="MobiDB-lite"/>
    </source>
</evidence>
<dbReference type="GO" id="GO:0003723">
    <property type="term" value="F:RNA binding"/>
    <property type="evidence" value="ECO:0007669"/>
    <property type="project" value="InterPro"/>
</dbReference>
<dbReference type="PANTHER" id="PTHR47803:SF1">
    <property type="entry name" value="TRNA-SPECIFIC ADENOSINE DEAMINASE 1"/>
    <property type="match status" value="1"/>
</dbReference>
<dbReference type="Pfam" id="PF02137">
    <property type="entry name" value="A_deamin"/>
    <property type="match status" value="1"/>
</dbReference>
<sequence length="504" mass="55528">MTRATPDDIARSVNDVYKSFPARLRPDIRPNGALEWTILAGFVLQSVEDEHLNCVSAGVGMKCLPASRIPLHGDMLHDTHAEILAKRGLAKWILNELSSIEAGNSSAYLDYSEHNEQKTYTTRTPKHSFKAGVQVYLYISALPCGDASMAHTADSQDAQEAAYYSAIPALRGFDGVAGAAGAASAASEATATSVTRGRMDYTKRGSIRTKPGRADAGSTNSLSCSDKLATYTLLGVQGGLLANIMQPVYIHNIVIGGVSSVDGEGRQKYLSECHRSLYLRVEESVRESAKESAQASPSRLDTPTDHLHLHLHLHRPVIAFTEVRFCHAKEEVEARARASSSQDANEHPHPPVLPAMHCANYVAGDSPLQTELVIGGLKNGNFRRRGGGPYWWKYRSRLCRLDLMRHYLSLECVKGVKSVKKGERERESDVKSGKEDDADDNTNPTYFQLKHSEASNTYRRLKHLLRTPPSLFSEWIVTHPKHAHFDSEGRINSDGNVNGRMDIN</sequence>
<evidence type="ECO:0000259" key="2">
    <source>
        <dbReference type="PROSITE" id="PS50141"/>
    </source>
</evidence>
<feature type="domain" description="A to I editase" evidence="2">
    <location>
        <begin position="56"/>
        <end position="410"/>
    </location>
</feature>
<dbReference type="GO" id="GO:0002100">
    <property type="term" value="P:tRNA wobble adenosine to inosine editing"/>
    <property type="evidence" value="ECO:0007669"/>
    <property type="project" value="InterPro"/>
</dbReference>
<evidence type="ECO:0000313" key="3">
    <source>
        <dbReference type="EMBL" id="TIB10286.1"/>
    </source>
</evidence>
<protein>
    <recommendedName>
        <fullName evidence="2">A to I editase domain-containing protein</fullName>
    </recommendedName>
</protein>
<dbReference type="PROSITE" id="PS50141">
    <property type="entry name" value="A_DEAMIN_EDITASE"/>
    <property type="match status" value="1"/>
</dbReference>
<dbReference type="PANTHER" id="PTHR47803">
    <property type="entry name" value="TRNA-SPECIFIC ADENOSINE DEAMINASE 1"/>
    <property type="match status" value="1"/>
</dbReference>
<feature type="region of interest" description="Disordered" evidence="1">
    <location>
        <begin position="421"/>
        <end position="445"/>
    </location>
</feature>
<accession>A0A4T0H5B6</accession>
<evidence type="ECO:0000313" key="4">
    <source>
        <dbReference type="Proteomes" id="UP000306954"/>
    </source>
</evidence>
<organism evidence="3 4">
    <name type="scientific">Wallemia ichthyophaga</name>
    <dbReference type="NCBI Taxonomy" id="245174"/>
    <lineage>
        <taxon>Eukaryota</taxon>
        <taxon>Fungi</taxon>
        <taxon>Dikarya</taxon>
        <taxon>Basidiomycota</taxon>
        <taxon>Wallemiomycotina</taxon>
        <taxon>Wallemiomycetes</taxon>
        <taxon>Wallemiales</taxon>
        <taxon>Wallemiaceae</taxon>
        <taxon>Wallemia</taxon>
    </lineage>
</organism>
<dbReference type="GO" id="GO:0043829">
    <property type="term" value="F:tRNA-specific adenosine-37 deaminase activity"/>
    <property type="evidence" value="ECO:0007669"/>
    <property type="project" value="TreeGrafter"/>
</dbReference>
<proteinExistence type="predicted"/>
<dbReference type="InterPro" id="IPR002466">
    <property type="entry name" value="A_deamin"/>
</dbReference>
<dbReference type="AlphaFoldDB" id="A0A4T0H5B6"/>
<reference evidence="3 4" key="1">
    <citation type="submission" date="2019-03" db="EMBL/GenBank/DDBJ databases">
        <title>Sequencing 23 genomes of Wallemia ichthyophaga.</title>
        <authorList>
            <person name="Gostincar C."/>
        </authorList>
    </citation>
    <scope>NUCLEOTIDE SEQUENCE [LARGE SCALE GENOMIC DNA]</scope>
    <source>
        <strain evidence="3 4">EXF-8621</strain>
    </source>
</reference>
<comment type="caution">
    <text evidence="3">The sequence shown here is derived from an EMBL/GenBank/DDBJ whole genome shotgun (WGS) entry which is preliminary data.</text>
</comment>